<evidence type="ECO:0000313" key="7">
    <source>
        <dbReference type="Proteomes" id="UP000324800"/>
    </source>
</evidence>
<proteinExistence type="inferred from homology"/>
<feature type="site" description="Contributes to redox potential value" evidence="3">
    <location>
        <position position="34"/>
    </location>
</feature>
<dbReference type="AlphaFoldDB" id="A0A5J4WXC4"/>
<feature type="site" description="Deprotonates C-terminal active site Cys" evidence="3">
    <location>
        <position position="27"/>
    </location>
</feature>
<dbReference type="PROSITE" id="PS51352">
    <property type="entry name" value="THIOREDOXIN_2"/>
    <property type="match status" value="1"/>
</dbReference>
<evidence type="ECO:0000256" key="1">
    <source>
        <dbReference type="ARBA" id="ARBA00023157"/>
    </source>
</evidence>
<evidence type="ECO:0000313" key="6">
    <source>
        <dbReference type="EMBL" id="KAA6399453.1"/>
    </source>
</evidence>
<evidence type="ECO:0000259" key="5">
    <source>
        <dbReference type="PROSITE" id="PS51352"/>
    </source>
</evidence>
<feature type="domain" description="Thioredoxin" evidence="5">
    <location>
        <begin position="1"/>
        <end position="106"/>
    </location>
</feature>
<organism evidence="6 7">
    <name type="scientific">Streblomastix strix</name>
    <dbReference type="NCBI Taxonomy" id="222440"/>
    <lineage>
        <taxon>Eukaryota</taxon>
        <taxon>Metamonada</taxon>
        <taxon>Preaxostyla</taxon>
        <taxon>Oxymonadida</taxon>
        <taxon>Streblomastigidae</taxon>
        <taxon>Streblomastix</taxon>
    </lineage>
</organism>
<dbReference type="Proteomes" id="UP000324800">
    <property type="component" value="Unassembled WGS sequence"/>
</dbReference>
<dbReference type="Gene3D" id="3.40.30.10">
    <property type="entry name" value="Glutaredoxin"/>
    <property type="match status" value="1"/>
</dbReference>
<dbReference type="Pfam" id="PF00085">
    <property type="entry name" value="Thioredoxin"/>
    <property type="match status" value="1"/>
</dbReference>
<dbReference type="PRINTS" id="PR00421">
    <property type="entry name" value="THIOREDOXIN"/>
</dbReference>
<dbReference type="InterPro" id="IPR013766">
    <property type="entry name" value="Thioredoxin_domain"/>
</dbReference>
<keyword evidence="1 4" id="KW-1015">Disulfide bond</keyword>
<accession>A0A5J4WXC4</accession>
<dbReference type="SUPFAM" id="SSF52833">
    <property type="entry name" value="Thioredoxin-like"/>
    <property type="match status" value="1"/>
</dbReference>
<reference evidence="6 7" key="1">
    <citation type="submission" date="2019-03" db="EMBL/GenBank/DDBJ databases">
        <title>Single cell metagenomics reveals metabolic interactions within the superorganism composed of flagellate Streblomastix strix and complex community of Bacteroidetes bacteria on its surface.</title>
        <authorList>
            <person name="Treitli S.C."/>
            <person name="Kolisko M."/>
            <person name="Husnik F."/>
            <person name="Keeling P."/>
            <person name="Hampl V."/>
        </authorList>
    </citation>
    <scope>NUCLEOTIDE SEQUENCE [LARGE SCALE GENOMIC DNA]</scope>
    <source>
        <strain evidence="6">ST1C</strain>
    </source>
</reference>
<evidence type="ECO:0000256" key="2">
    <source>
        <dbReference type="PIRNR" id="PIRNR000077"/>
    </source>
</evidence>
<feature type="active site" description="Nucleophile" evidence="3">
    <location>
        <position position="36"/>
    </location>
</feature>
<feature type="site" description="Contributes to redox potential value" evidence="3">
    <location>
        <position position="35"/>
    </location>
</feature>
<feature type="disulfide bond" description="Redox-active" evidence="4">
    <location>
        <begin position="33"/>
        <end position="36"/>
    </location>
</feature>
<evidence type="ECO:0000256" key="4">
    <source>
        <dbReference type="PIRSR" id="PIRSR000077-4"/>
    </source>
</evidence>
<evidence type="ECO:0000256" key="3">
    <source>
        <dbReference type="PIRSR" id="PIRSR000077-1"/>
    </source>
</evidence>
<gene>
    <name evidence="6" type="ORF">EZS28_005025</name>
</gene>
<keyword evidence="4" id="KW-0676">Redox-active center</keyword>
<dbReference type="GO" id="GO:0015035">
    <property type="term" value="F:protein-disulfide reductase activity"/>
    <property type="evidence" value="ECO:0007669"/>
    <property type="project" value="InterPro"/>
</dbReference>
<comment type="caution">
    <text evidence="6">The sequence shown here is derived from an EMBL/GenBank/DDBJ whole genome shotgun (WGS) entry which is preliminary data.</text>
</comment>
<dbReference type="EMBL" id="SNRW01000750">
    <property type="protein sequence ID" value="KAA6399453.1"/>
    <property type="molecule type" value="Genomic_DNA"/>
</dbReference>
<name>A0A5J4WXC4_9EUKA</name>
<dbReference type="CDD" id="cd02947">
    <property type="entry name" value="TRX_family"/>
    <property type="match status" value="1"/>
</dbReference>
<dbReference type="InterPro" id="IPR036249">
    <property type="entry name" value="Thioredoxin-like_sf"/>
</dbReference>
<dbReference type="PANTHER" id="PTHR46115">
    <property type="entry name" value="THIOREDOXIN-LIKE PROTEIN 1"/>
    <property type="match status" value="1"/>
</dbReference>
<dbReference type="InterPro" id="IPR005746">
    <property type="entry name" value="Thioredoxin"/>
</dbReference>
<sequence>MPMFHPETPAEWEDVLANAGDKLVVCDYNAPWCPPCQMMRPVFHSLPESYPDIIFVDCDVDKLADLDEVDSIEGVPTFRLYKSGEQVGEFSGTSEEKLRAVIDEHI</sequence>
<feature type="active site" description="Nucleophile" evidence="3">
    <location>
        <position position="33"/>
    </location>
</feature>
<protein>
    <recommendedName>
        <fullName evidence="2">Thioredoxin</fullName>
    </recommendedName>
</protein>
<dbReference type="OrthoDB" id="2121326at2759"/>
<comment type="similarity">
    <text evidence="2">Belongs to the thioredoxin family.</text>
</comment>
<dbReference type="PIRSF" id="PIRSF000077">
    <property type="entry name" value="Thioredoxin"/>
    <property type="match status" value="1"/>
</dbReference>